<dbReference type="InterPro" id="IPR013783">
    <property type="entry name" value="Ig-like_fold"/>
</dbReference>
<keyword evidence="4" id="KW-1185">Reference proteome</keyword>
<evidence type="ECO:0000313" key="3">
    <source>
        <dbReference type="EMBL" id="MFC5464488.1"/>
    </source>
</evidence>
<comment type="caution">
    <text evidence="3">The sequence shown here is derived from an EMBL/GenBank/DDBJ whole genome shotgun (WGS) entry which is preliminary data.</text>
</comment>
<evidence type="ECO:0000313" key="4">
    <source>
        <dbReference type="Proteomes" id="UP001596147"/>
    </source>
</evidence>
<dbReference type="InterPro" id="IPR017853">
    <property type="entry name" value="GH"/>
</dbReference>
<feature type="domain" description="Glycosyl hydrolase family 13 catalytic" evidence="2">
    <location>
        <begin position="226"/>
        <end position="607"/>
    </location>
</feature>
<name>A0ABW0LF63_9BACI</name>
<keyword evidence="3" id="KW-0326">Glycosidase</keyword>
<dbReference type="Gene3D" id="2.60.40.1180">
    <property type="entry name" value="Golgi alpha-mannosidase II"/>
    <property type="match status" value="1"/>
</dbReference>
<dbReference type="InterPro" id="IPR006047">
    <property type="entry name" value="GH13_cat_dom"/>
</dbReference>
<dbReference type="SUPFAM" id="SSF51445">
    <property type="entry name" value="(Trans)glycosidases"/>
    <property type="match status" value="1"/>
</dbReference>
<dbReference type="InterPro" id="IPR011840">
    <property type="entry name" value="PulA_typeI"/>
</dbReference>
<dbReference type="NCBIfam" id="TIGR02104">
    <property type="entry name" value="pulA_typeI"/>
    <property type="match status" value="1"/>
</dbReference>
<gene>
    <name evidence="3" type="primary">pulA</name>
    <name evidence="3" type="ORF">ACFPM4_06890</name>
</gene>
<dbReference type="InterPro" id="IPR004193">
    <property type="entry name" value="Glyco_hydro_13_N"/>
</dbReference>
<dbReference type="Pfam" id="PF00128">
    <property type="entry name" value="Alpha-amylase"/>
    <property type="match status" value="1"/>
</dbReference>
<sequence>MESSIAWIDDIRMLTVNLDDNVNVLQSQEQPIIYWLTEEKFIHTKIEQWVDKHTVKIRFFEDIPLGENLRLLWAQESIPIYPRDIVRNPWFDEQYATDDVILGATCSLHATTFSLWAPTAISVTLYLNNKKEILSRQNRGVWSTTISGDYHGYSYEYELNINGTLVRVNDPYAKALLPNSEKGVVVDFSRLNNLVKNSDRPYVKNLQDSIIYELHVRDATIQKESGVINRGKFLGLTEFQTKTTNGASTGITYIKELGCTHVQLLPINDFARINELQPLETYNWGYDPLFFQVPEGSYSVSPNDPFSRIMECKKMINSFHEADLSVILDVVYNHVFIMEDSPFDKIVPGYYFRYHSDGSLSNGTGVGNDLATERKMVRKFILDTIDFWLTEYHVDGFRFDLMGAMDIETINDIQQRCERESPPIMLLGEGWDLPTALPSDKKATSANSVKLNGIRFFNDYFRDTLKGNLFEVSDVGYINGKGRYIERLNFLVSGSVLEEYGEPFVTEVNQTINYVECHDNHTLWDRLLITNSQEREIVRKKMHQLATGLVLLSQGVPFIHAGQEWYRTKNGVENSYISNDEINKLDWRKRELEKENIEFIKKLISIRKKHPVFRLTNKQDIRKRYYPLQTPQPVFGYALIGDCEDIAVYANPTNESYKIQLPSAGTWEVSASNSHDKQKAITKGEFTIISPFELIVYKKARY</sequence>
<reference evidence="4" key="1">
    <citation type="journal article" date="2019" name="Int. J. Syst. Evol. Microbiol.">
        <title>The Global Catalogue of Microorganisms (GCM) 10K type strain sequencing project: providing services to taxonomists for standard genome sequencing and annotation.</title>
        <authorList>
            <consortium name="The Broad Institute Genomics Platform"/>
            <consortium name="The Broad Institute Genome Sequencing Center for Infectious Disease"/>
            <person name="Wu L."/>
            <person name="Ma J."/>
        </authorList>
    </citation>
    <scope>NUCLEOTIDE SEQUENCE [LARGE SCALE GENOMIC DNA]</scope>
    <source>
        <strain evidence="4">CGMCC 1.12237</strain>
    </source>
</reference>
<keyword evidence="3" id="KW-0378">Hydrolase</keyword>
<dbReference type="Gene3D" id="2.60.40.10">
    <property type="entry name" value="Immunoglobulins"/>
    <property type="match status" value="1"/>
</dbReference>
<proteinExistence type="inferred from homology"/>
<dbReference type="EC" id="3.2.1.41" evidence="3"/>
<dbReference type="EMBL" id="JBHSMC010000005">
    <property type="protein sequence ID" value="MFC5464488.1"/>
    <property type="molecule type" value="Genomic_DNA"/>
</dbReference>
<dbReference type="Proteomes" id="UP001596147">
    <property type="component" value="Unassembled WGS sequence"/>
</dbReference>
<dbReference type="InterPro" id="IPR013780">
    <property type="entry name" value="Glyco_hydro_b"/>
</dbReference>
<dbReference type="InterPro" id="IPR014756">
    <property type="entry name" value="Ig_E-set"/>
</dbReference>
<dbReference type="GO" id="GO:0051060">
    <property type="term" value="F:pullulanase activity"/>
    <property type="evidence" value="ECO:0007669"/>
    <property type="project" value="UniProtKB-EC"/>
</dbReference>
<comment type="similarity">
    <text evidence="1">Belongs to the glycosyl hydrolase 13 family.</text>
</comment>
<evidence type="ECO:0000256" key="1">
    <source>
        <dbReference type="ARBA" id="ARBA00008061"/>
    </source>
</evidence>
<organism evidence="3 4">
    <name type="scientific">Lederbergia graminis</name>
    <dbReference type="NCBI Taxonomy" id="735518"/>
    <lineage>
        <taxon>Bacteria</taxon>
        <taxon>Bacillati</taxon>
        <taxon>Bacillota</taxon>
        <taxon>Bacilli</taxon>
        <taxon>Bacillales</taxon>
        <taxon>Bacillaceae</taxon>
        <taxon>Lederbergia</taxon>
    </lineage>
</organism>
<evidence type="ECO:0000259" key="2">
    <source>
        <dbReference type="SMART" id="SM00642"/>
    </source>
</evidence>
<dbReference type="RefSeq" id="WP_382349393.1">
    <property type="nucleotide sequence ID" value="NZ_JBHSMC010000005.1"/>
</dbReference>
<dbReference type="CDD" id="cd02860">
    <property type="entry name" value="E_set_Pullulanase"/>
    <property type="match status" value="1"/>
</dbReference>
<dbReference type="Pfam" id="PF02922">
    <property type="entry name" value="CBM_48"/>
    <property type="match status" value="1"/>
</dbReference>
<dbReference type="SUPFAM" id="SSF81296">
    <property type="entry name" value="E set domains"/>
    <property type="match status" value="1"/>
</dbReference>
<dbReference type="PANTHER" id="PTHR43002">
    <property type="entry name" value="GLYCOGEN DEBRANCHING ENZYME"/>
    <property type="match status" value="1"/>
</dbReference>
<protein>
    <submittedName>
        <fullName evidence="3">Type I pullulanase</fullName>
        <ecNumber evidence="3">3.2.1.41</ecNumber>
    </submittedName>
</protein>
<dbReference type="SMART" id="SM00642">
    <property type="entry name" value="Aamy"/>
    <property type="match status" value="1"/>
</dbReference>
<dbReference type="CDD" id="cd11341">
    <property type="entry name" value="AmyAc_Pullulanase_LD-like"/>
    <property type="match status" value="1"/>
</dbReference>
<accession>A0ABW0LF63</accession>
<dbReference type="Gene3D" id="3.20.20.80">
    <property type="entry name" value="Glycosidases"/>
    <property type="match status" value="1"/>
</dbReference>